<dbReference type="RefSeq" id="WP_046765776.1">
    <property type="nucleotide sequence ID" value="NZ_LBIC01000012.1"/>
</dbReference>
<feature type="compositionally biased region" description="Basic and acidic residues" evidence="1">
    <location>
        <begin position="1"/>
        <end position="16"/>
    </location>
</feature>
<protein>
    <submittedName>
        <fullName evidence="2">Type-F conjugative transfer system pilin assembly protein TrbC</fullName>
    </submittedName>
</protein>
<sequence>MERLRGAIARQKDDKGSPVPVALPTLPEDQRRRAFDAIGRRVRSTAQEDRAKAALTRGTAAMDGERAAMARRLGQALGLDEPDRDALAGAAPALSPKAWVPVLFASSSMPLATLRTYAAQLEKVGGVIAFRGMPGGMTKIGPMAKLTAQTLRIDPGCDGPACAMRNVQVIVDPLVFRQHHVTQVPALAMVPGDPTKPYCERDEDSLTASHIIYGDAALSGLLTEYARLGGTKEVADAQARLERR</sequence>
<reference evidence="2 3" key="1">
    <citation type="submission" date="2015-04" db="EMBL/GenBank/DDBJ databases">
        <title>Genome sequence of aromatic hydrocarbons-degrading Sphingobium chungbukense DJ77.</title>
        <authorList>
            <person name="Kim Y.-C."/>
            <person name="Chae J.-C."/>
        </authorList>
    </citation>
    <scope>NUCLEOTIDE SEQUENCE [LARGE SCALE GENOMIC DNA]</scope>
    <source>
        <strain evidence="2 3">DJ77</strain>
    </source>
</reference>
<organism evidence="2 3">
    <name type="scientific">Sphingobium chungbukense</name>
    <dbReference type="NCBI Taxonomy" id="56193"/>
    <lineage>
        <taxon>Bacteria</taxon>
        <taxon>Pseudomonadati</taxon>
        <taxon>Pseudomonadota</taxon>
        <taxon>Alphaproteobacteria</taxon>
        <taxon>Sphingomonadales</taxon>
        <taxon>Sphingomonadaceae</taxon>
        <taxon>Sphingobium</taxon>
    </lineage>
</organism>
<accession>A0A0M3AJX0</accession>
<dbReference type="InterPro" id="IPR019106">
    <property type="entry name" value="T4SS_TrbC"/>
</dbReference>
<evidence type="ECO:0000313" key="2">
    <source>
        <dbReference type="EMBL" id="KKW90155.1"/>
    </source>
</evidence>
<proteinExistence type="predicted"/>
<dbReference type="STRING" id="56193.YP76_22250"/>
<dbReference type="PATRIC" id="fig|56193.3.peg.4678"/>
<dbReference type="Proteomes" id="UP000033874">
    <property type="component" value="Unassembled WGS sequence"/>
</dbReference>
<gene>
    <name evidence="2" type="ORF">YP76_22250</name>
</gene>
<dbReference type="AlphaFoldDB" id="A0A0M3AJX0"/>
<comment type="caution">
    <text evidence="2">The sequence shown here is derived from an EMBL/GenBank/DDBJ whole genome shotgun (WGS) entry which is preliminary data.</text>
</comment>
<dbReference type="Pfam" id="PF09673">
    <property type="entry name" value="TrbC_Ftype"/>
    <property type="match status" value="1"/>
</dbReference>
<keyword evidence="3" id="KW-1185">Reference proteome</keyword>
<feature type="region of interest" description="Disordered" evidence="1">
    <location>
        <begin position="1"/>
        <end position="24"/>
    </location>
</feature>
<evidence type="ECO:0000256" key="1">
    <source>
        <dbReference type="SAM" id="MobiDB-lite"/>
    </source>
</evidence>
<dbReference type="EMBL" id="LBIC01000012">
    <property type="protein sequence ID" value="KKW90155.1"/>
    <property type="molecule type" value="Genomic_DNA"/>
</dbReference>
<evidence type="ECO:0000313" key="3">
    <source>
        <dbReference type="Proteomes" id="UP000033874"/>
    </source>
</evidence>
<name>A0A0M3AJX0_9SPHN</name>